<evidence type="ECO:0000313" key="2">
    <source>
        <dbReference type="EMBL" id="EME43004.1"/>
    </source>
</evidence>
<dbReference type="AlphaFoldDB" id="M2Y3Y4"/>
<feature type="compositionally biased region" description="Polar residues" evidence="1">
    <location>
        <begin position="226"/>
        <end position="244"/>
    </location>
</feature>
<evidence type="ECO:0000313" key="3">
    <source>
        <dbReference type="Proteomes" id="UP000016933"/>
    </source>
</evidence>
<feature type="compositionally biased region" description="Pro residues" evidence="1">
    <location>
        <begin position="100"/>
        <end position="137"/>
    </location>
</feature>
<gene>
    <name evidence="2" type="ORF">DOTSEDRAFT_24995</name>
</gene>
<reference evidence="3" key="1">
    <citation type="journal article" date="2012" name="PLoS Genet.">
        <title>The genomes of the fungal plant pathogens Cladosporium fulvum and Dothistroma septosporum reveal adaptation to different hosts and lifestyles but also signatures of common ancestry.</title>
        <authorList>
            <person name="de Wit P.J.G.M."/>
            <person name="van der Burgt A."/>
            <person name="Oekmen B."/>
            <person name="Stergiopoulos I."/>
            <person name="Abd-Elsalam K.A."/>
            <person name="Aerts A.L."/>
            <person name="Bahkali A.H."/>
            <person name="Beenen H.G."/>
            <person name="Chettri P."/>
            <person name="Cox M.P."/>
            <person name="Datema E."/>
            <person name="de Vries R.P."/>
            <person name="Dhillon B."/>
            <person name="Ganley A.R."/>
            <person name="Griffiths S.A."/>
            <person name="Guo Y."/>
            <person name="Hamelin R.C."/>
            <person name="Henrissat B."/>
            <person name="Kabir M.S."/>
            <person name="Jashni M.K."/>
            <person name="Kema G."/>
            <person name="Klaubauf S."/>
            <person name="Lapidus A."/>
            <person name="Levasseur A."/>
            <person name="Lindquist E."/>
            <person name="Mehrabi R."/>
            <person name="Ohm R.A."/>
            <person name="Owen T.J."/>
            <person name="Salamov A."/>
            <person name="Schwelm A."/>
            <person name="Schijlen E."/>
            <person name="Sun H."/>
            <person name="van den Burg H.A."/>
            <person name="van Ham R.C.H.J."/>
            <person name="Zhang S."/>
            <person name="Goodwin S.B."/>
            <person name="Grigoriev I.V."/>
            <person name="Collemare J."/>
            <person name="Bradshaw R.E."/>
        </authorList>
    </citation>
    <scope>NUCLEOTIDE SEQUENCE [LARGE SCALE GENOMIC DNA]</scope>
    <source>
        <strain evidence="3">NZE10 / CBS 128990</strain>
    </source>
</reference>
<name>M2Y3Y4_DOTSN</name>
<reference evidence="2 3" key="2">
    <citation type="journal article" date="2012" name="PLoS Pathog.">
        <title>Diverse lifestyles and strategies of plant pathogenesis encoded in the genomes of eighteen Dothideomycetes fungi.</title>
        <authorList>
            <person name="Ohm R.A."/>
            <person name="Feau N."/>
            <person name="Henrissat B."/>
            <person name="Schoch C.L."/>
            <person name="Horwitz B.A."/>
            <person name="Barry K.W."/>
            <person name="Condon B.J."/>
            <person name="Copeland A.C."/>
            <person name="Dhillon B."/>
            <person name="Glaser F."/>
            <person name="Hesse C.N."/>
            <person name="Kosti I."/>
            <person name="LaButti K."/>
            <person name="Lindquist E.A."/>
            <person name="Lucas S."/>
            <person name="Salamov A.A."/>
            <person name="Bradshaw R.E."/>
            <person name="Ciuffetti L."/>
            <person name="Hamelin R.C."/>
            <person name="Kema G.H.J."/>
            <person name="Lawrence C."/>
            <person name="Scott J.A."/>
            <person name="Spatafora J.W."/>
            <person name="Turgeon B.G."/>
            <person name="de Wit P.J.G.M."/>
            <person name="Zhong S."/>
            <person name="Goodwin S.B."/>
            <person name="Grigoriev I.V."/>
        </authorList>
    </citation>
    <scope>NUCLEOTIDE SEQUENCE [LARGE SCALE GENOMIC DNA]</scope>
    <source>
        <strain evidence="3">NZE10 / CBS 128990</strain>
    </source>
</reference>
<dbReference type="Proteomes" id="UP000016933">
    <property type="component" value="Unassembled WGS sequence"/>
</dbReference>
<proteinExistence type="predicted"/>
<accession>M2Y3Y4</accession>
<dbReference type="EMBL" id="KB446540">
    <property type="protein sequence ID" value="EME43004.1"/>
    <property type="molecule type" value="Genomic_DNA"/>
</dbReference>
<evidence type="ECO:0000256" key="1">
    <source>
        <dbReference type="SAM" id="MobiDB-lite"/>
    </source>
</evidence>
<sequence>MSYYQTSLLSDRSVGDDAAYLEWLNYLEYEAALRRQERSARHVPAPYSWTASQLGYGPIPYRRTIRRDFYQPNLQTPWSYDNPGMLDRAMSSLHHSAWPPSQPPLRPYPDPPPRPPPLPTGPPRQPRPRPPPRPAPGPKRQRGRQTRIPDYYARSSTPGAGCRSGVSANDARDRTSQVPESKPVENMPQQHVSQQLSAHDQSSDGSPTQAQRHSQASDSGHKREASSFQASPSQNARIQASSDSIGEDEVRPAATQPFPNPVPFLRSGRRARASWQQRGYCKVQPHGAPIGTLQESSTERYRDPLTGHCRPASMSPQSLSPIASTIDKGAW</sequence>
<dbReference type="HOGENOM" id="CLU_839444_0_0_1"/>
<feature type="region of interest" description="Disordered" evidence="1">
    <location>
        <begin position="94"/>
        <end position="266"/>
    </location>
</feature>
<protein>
    <submittedName>
        <fullName evidence="2">Uncharacterized protein</fullName>
    </submittedName>
</protein>
<feature type="compositionally biased region" description="Polar residues" evidence="1">
    <location>
        <begin position="187"/>
        <end position="218"/>
    </location>
</feature>
<feature type="region of interest" description="Disordered" evidence="1">
    <location>
        <begin position="283"/>
        <end position="331"/>
    </location>
</feature>
<keyword evidence="3" id="KW-1185">Reference proteome</keyword>
<organism evidence="2 3">
    <name type="scientific">Dothistroma septosporum (strain NZE10 / CBS 128990)</name>
    <name type="common">Red band needle blight fungus</name>
    <name type="synonym">Mycosphaerella pini</name>
    <dbReference type="NCBI Taxonomy" id="675120"/>
    <lineage>
        <taxon>Eukaryota</taxon>
        <taxon>Fungi</taxon>
        <taxon>Dikarya</taxon>
        <taxon>Ascomycota</taxon>
        <taxon>Pezizomycotina</taxon>
        <taxon>Dothideomycetes</taxon>
        <taxon>Dothideomycetidae</taxon>
        <taxon>Mycosphaerellales</taxon>
        <taxon>Mycosphaerellaceae</taxon>
        <taxon>Dothistroma</taxon>
    </lineage>
</organism>
<feature type="compositionally biased region" description="Polar residues" evidence="1">
    <location>
        <begin position="314"/>
        <end position="323"/>
    </location>
</feature>